<dbReference type="AlphaFoldDB" id="A0AAW6BNG3"/>
<dbReference type="RefSeq" id="WP_271867956.1">
    <property type="nucleotide sequence ID" value="NZ_JAQMFO010000069.1"/>
</dbReference>
<evidence type="ECO:0000313" key="2">
    <source>
        <dbReference type="Proteomes" id="UP001212996"/>
    </source>
</evidence>
<comment type="caution">
    <text evidence="1">The sequence shown here is derived from an EMBL/GenBank/DDBJ whole genome shotgun (WGS) entry which is preliminary data.</text>
</comment>
<proteinExistence type="predicted"/>
<organism evidence="1 2">
    <name type="scientific">Photorhabdus bodei</name>
    <dbReference type="NCBI Taxonomy" id="2029681"/>
    <lineage>
        <taxon>Bacteria</taxon>
        <taxon>Pseudomonadati</taxon>
        <taxon>Pseudomonadota</taxon>
        <taxon>Gammaproteobacteria</taxon>
        <taxon>Enterobacterales</taxon>
        <taxon>Morganellaceae</taxon>
        <taxon>Photorhabdus</taxon>
    </lineage>
</organism>
<sequence length="256" mass="29594">MKNALIGYTGFVGGNLLQQYKFDYLYNSKNINDAKGKHYNKLFISGVPAVKWWANQHPIDDWKNINSLIEILKTVTAEEVILISTVDVYPNPIDFDEDGKLSRDVGQPYGLHRLKFEDFINNNFKNVYTLRLPGLFGQGLKKNIIYDFLNNNQIEKIDTRSSFQFYCLNCLKSDISRMIENDIRLLNAAVEPVPTFDIAKMALGYTYENITNTLPPRYDIKSKYSSLWGGQNGYLYSKQNCLIELEKFIGDHKRED</sequence>
<gene>
    <name evidence="1" type="ORF">PH362_24555</name>
</gene>
<dbReference type="Gene3D" id="3.40.50.720">
    <property type="entry name" value="NAD(P)-binding Rossmann-like Domain"/>
    <property type="match status" value="1"/>
</dbReference>
<dbReference type="Proteomes" id="UP001212996">
    <property type="component" value="Unassembled WGS sequence"/>
</dbReference>
<accession>A0AAW6BNG3</accession>
<evidence type="ECO:0000313" key="1">
    <source>
        <dbReference type="EMBL" id="MDB6374972.1"/>
    </source>
</evidence>
<name>A0AAW6BNG3_9GAMM</name>
<dbReference type="EMBL" id="JAQMFO010000069">
    <property type="protein sequence ID" value="MDB6374972.1"/>
    <property type="molecule type" value="Genomic_DNA"/>
</dbReference>
<reference evidence="1" key="1">
    <citation type="submission" date="2023-01" db="EMBL/GenBank/DDBJ databases">
        <title>Genome sequencing of Photorhabdus bodei 09-20.</title>
        <authorList>
            <person name="Kalindamar S."/>
            <person name="Kumru S."/>
        </authorList>
    </citation>
    <scope>NUCLEOTIDE SEQUENCE</scope>
    <source>
        <strain evidence="1">09-20</strain>
    </source>
</reference>
<protein>
    <submittedName>
        <fullName evidence="1">NAD(P)-dependent oxidoreductase</fullName>
    </submittedName>
</protein>